<name>A0ABW2BLH0_9HYPH</name>
<dbReference type="Pfam" id="PF13428">
    <property type="entry name" value="TPR_14"/>
    <property type="match status" value="1"/>
</dbReference>
<dbReference type="InterPro" id="IPR011990">
    <property type="entry name" value="TPR-like_helical_dom_sf"/>
</dbReference>
<dbReference type="SUPFAM" id="SSF48452">
    <property type="entry name" value="TPR-like"/>
    <property type="match status" value="2"/>
</dbReference>
<reference evidence="4" key="1">
    <citation type="journal article" date="2019" name="Int. J. Syst. Evol. Microbiol.">
        <title>The Global Catalogue of Microorganisms (GCM) 10K type strain sequencing project: providing services to taxonomists for standard genome sequencing and annotation.</title>
        <authorList>
            <consortium name="The Broad Institute Genomics Platform"/>
            <consortium name="The Broad Institute Genome Sequencing Center for Infectious Disease"/>
            <person name="Wu L."/>
            <person name="Ma J."/>
        </authorList>
    </citation>
    <scope>NUCLEOTIDE SEQUENCE [LARGE SCALE GENOMIC DNA]</scope>
    <source>
        <strain evidence="4">CCUG 48316</strain>
    </source>
</reference>
<protein>
    <submittedName>
        <fullName evidence="3">Tetratricopeptide repeat protein</fullName>
    </submittedName>
</protein>
<dbReference type="PANTHER" id="PTHR12558:SF13">
    <property type="entry name" value="CELL DIVISION CYCLE PROTEIN 27 HOMOLOG"/>
    <property type="match status" value="1"/>
</dbReference>
<dbReference type="RefSeq" id="WP_378971999.1">
    <property type="nucleotide sequence ID" value="NZ_JBHSWN010000001.1"/>
</dbReference>
<dbReference type="Pfam" id="PF07719">
    <property type="entry name" value="TPR_2"/>
    <property type="match status" value="1"/>
</dbReference>
<dbReference type="SMART" id="SM00028">
    <property type="entry name" value="TPR"/>
    <property type="match status" value="6"/>
</dbReference>
<evidence type="ECO:0000256" key="1">
    <source>
        <dbReference type="ARBA" id="ARBA00022737"/>
    </source>
</evidence>
<dbReference type="Pfam" id="PF13432">
    <property type="entry name" value="TPR_16"/>
    <property type="match status" value="2"/>
</dbReference>
<dbReference type="InterPro" id="IPR002201">
    <property type="entry name" value="Glyco_trans_9"/>
</dbReference>
<proteinExistence type="predicted"/>
<evidence type="ECO:0000313" key="3">
    <source>
        <dbReference type="EMBL" id="MFC6791288.1"/>
    </source>
</evidence>
<dbReference type="SUPFAM" id="SSF53756">
    <property type="entry name" value="UDP-Glycosyltransferase/glycogen phosphorylase"/>
    <property type="match status" value="1"/>
</dbReference>
<evidence type="ECO:0000256" key="2">
    <source>
        <dbReference type="ARBA" id="ARBA00022803"/>
    </source>
</evidence>
<dbReference type="Gene3D" id="3.40.50.2000">
    <property type="entry name" value="Glycogen Phosphorylase B"/>
    <property type="match status" value="1"/>
</dbReference>
<keyword evidence="2" id="KW-0802">TPR repeat</keyword>
<dbReference type="PANTHER" id="PTHR12558">
    <property type="entry name" value="CELL DIVISION CYCLE 16,23,27"/>
    <property type="match status" value="1"/>
</dbReference>
<dbReference type="Proteomes" id="UP001596292">
    <property type="component" value="Unassembled WGS sequence"/>
</dbReference>
<accession>A0ABW2BLH0</accession>
<dbReference type="Gene3D" id="1.25.40.10">
    <property type="entry name" value="Tetratricopeptide repeat domain"/>
    <property type="match status" value="2"/>
</dbReference>
<gene>
    <name evidence="3" type="ORF">ACFQE0_17675</name>
</gene>
<dbReference type="InterPro" id="IPR013105">
    <property type="entry name" value="TPR_2"/>
</dbReference>
<dbReference type="Pfam" id="PF01075">
    <property type="entry name" value="Glyco_transf_9"/>
    <property type="match status" value="1"/>
</dbReference>
<dbReference type="EMBL" id="JBHSWN010000001">
    <property type="protein sequence ID" value="MFC6791288.1"/>
    <property type="molecule type" value="Genomic_DNA"/>
</dbReference>
<dbReference type="InterPro" id="IPR019734">
    <property type="entry name" value="TPR_rpt"/>
</dbReference>
<evidence type="ECO:0000313" key="4">
    <source>
        <dbReference type="Proteomes" id="UP001596292"/>
    </source>
</evidence>
<keyword evidence="1" id="KW-0677">Repeat</keyword>
<keyword evidence="4" id="KW-1185">Reference proteome</keyword>
<comment type="caution">
    <text evidence="3">The sequence shown here is derived from an EMBL/GenBank/DDBJ whole genome shotgun (WGS) entry which is preliminary data.</text>
</comment>
<sequence length="604" mass="63450">MTNVSTEEAARQSERLAAAGRFLAAGRAEEAAALIEAALAACPDDPDALNAYGSLLLLRGDLTRANDVLGGAATAFSTHAGLCANLGAAHQMAGRHAEARHCLQRAAALAPEAEAPLLSLARARLLAGDTVEAEEAAVAALARNPENAEAIGLLGLIALTRGGHADAERLIREALERGAEDPVLMRGLSICCLRQGAAGEALALAERAWLAEPLDRDGLEHLARCQAEAGRLAEAEATCTKLLAFAPNLVGARELLARIRLAQGEPEGALADLTAFAKANPGSTAALNALAGTARQSGRLAEADALCREILRREPDHSTALKLSEDIALAQGRFPPRSESALPDGVRISVPPDMVAGEFILLSRFLPALAGEDGRVRLHAQEHFLPLAAHLPVGFEEGPPQPGEATLPLFSVLRCFDIDGDWLADPQPYLTADAALAARWLHALQEHPRPWIGFTWSLDVRGFRMDDVRAAIPPGATPVSLMMGEGRHALARWSEAIDAGVRLVGFADMIAAIACLDYVIGPDTAATHLAGALGVPGMAAVGAHQPWHWASRGERALWYPTLRVARQTRPGDWSAVVATLRAACTSIVAEVSAPAELQPAMASS</sequence>
<organism evidence="3 4">
    <name type="scientific">Methylobacterium komagatae</name>
    <dbReference type="NCBI Taxonomy" id="374425"/>
    <lineage>
        <taxon>Bacteria</taxon>
        <taxon>Pseudomonadati</taxon>
        <taxon>Pseudomonadota</taxon>
        <taxon>Alphaproteobacteria</taxon>
        <taxon>Hyphomicrobiales</taxon>
        <taxon>Methylobacteriaceae</taxon>
        <taxon>Methylobacterium</taxon>
    </lineage>
</organism>
<dbReference type="Pfam" id="PF14559">
    <property type="entry name" value="TPR_19"/>
    <property type="match status" value="1"/>
</dbReference>